<keyword evidence="5 7" id="KW-1133">Transmembrane helix</keyword>
<sequence length="420" mass="45679">MNIIALFVIGLGASIAPLDFSVNVAFPAISEAFSLPTQSILWIPFSYVLTYGVLVIGFGALGDRLGHLRVFRAGLVLAIIALTLCALAPTYPWLIAARVLQGVAMALTLSCAPAIVTFLYDETQRTRALSLYGSMTAIASVAAPLIGGLMVAWMDWPGVYWFRVPIAIIALAFLPLLAPRLKANALNRGMSTAQTKPSTLRLLFHTSREDKRFLWINIVSAVLQLSTFAIPLLVPYYLSTVAAWPAERIGMVLGCWASGTLLGSMLTGIVSKRWPSNLIAYGAAWICTSGLICVMLWSDVPNWSLIFFSMILHGLGLGLFQVAYADWIVACLPRQARGVAGGITVFTRTVGVVTGAMFWLWVLQLAESSSYVEAMTTKQVFISGFKNVFLCAASLIAACLIFTALRTNLWQRTPQENRDL</sequence>
<evidence type="ECO:0000259" key="8">
    <source>
        <dbReference type="PROSITE" id="PS50850"/>
    </source>
</evidence>
<feature type="transmembrane region" description="Helical" evidence="7">
    <location>
        <begin position="42"/>
        <end position="61"/>
    </location>
</feature>
<feature type="transmembrane region" description="Helical" evidence="7">
    <location>
        <begin position="249"/>
        <end position="271"/>
    </location>
</feature>
<dbReference type="EMBL" id="JAHXRI010000007">
    <property type="protein sequence ID" value="MBZ1350779.1"/>
    <property type="molecule type" value="Genomic_DNA"/>
</dbReference>
<dbReference type="InterPro" id="IPR036259">
    <property type="entry name" value="MFS_trans_sf"/>
</dbReference>
<keyword evidence="6 7" id="KW-0472">Membrane</keyword>
<organism evidence="9 10">
    <name type="scientific">Zwartia hollandica</name>
    <dbReference type="NCBI Taxonomy" id="324606"/>
    <lineage>
        <taxon>Bacteria</taxon>
        <taxon>Pseudomonadati</taxon>
        <taxon>Pseudomonadota</taxon>
        <taxon>Betaproteobacteria</taxon>
        <taxon>Burkholderiales</taxon>
        <taxon>Alcaligenaceae</taxon>
        <taxon>Zwartia</taxon>
    </lineage>
</organism>
<dbReference type="AlphaFoldDB" id="A0A953T7K2"/>
<name>A0A953T7K2_9BURK</name>
<gene>
    <name evidence="9" type="ORF">KZZ10_08990</name>
</gene>
<evidence type="ECO:0000256" key="5">
    <source>
        <dbReference type="ARBA" id="ARBA00022989"/>
    </source>
</evidence>
<keyword evidence="2" id="KW-0813">Transport</keyword>
<feature type="domain" description="Major facilitator superfamily (MFS) profile" evidence="8">
    <location>
        <begin position="1"/>
        <end position="411"/>
    </location>
</feature>
<evidence type="ECO:0000313" key="10">
    <source>
        <dbReference type="Proteomes" id="UP000739565"/>
    </source>
</evidence>
<dbReference type="Gene3D" id="1.20.1250.20">
    <property type="entry name" value="MFS general substrate transporter like domains"/>
    <property type="match status" value="1"/>
</dbReference>
<feature type="transmembrane region" description="Helical" evidence="7">
    <location>
        <begin position="100"/>
        <end position="120"/>
    </location>
</feature>
<evidence type="ECO:0000313" key="9">
    <source>
        <dbReference type="EMBL" id="MBZ1350779.1"/>
    </source>
</evidence>
<protein>
    <submittedName>
        <fullName evidence="9">MFS transporter</fullName>
    </submittedName>
</protein>
<dbReference type="SUPFAM" id="SSF103473">
    <property type="entry name" value="MFS general substrate transporter"/>
    <property type="match status" value="1"/>
</dbReference>
<evidence type="ECO:0000256" key="2">
    <source>
        <dbReference type="ARBA" id="ARBA00022448"/>
    </source>
</evidence>
<reference evidence="9" key="1">
    <citation type="submission" date="2021-07" db="EMBL/GenBank/DDBJ databases">
        <title>New genus and species of the family Alcaligenaceae.</title>
        <authorList>
            <person name="Hahn M.W."/>
        </authorList>
    </citation>
    <scope>NUCLEOTIDE SEQUENCE</scope>
    <source>
        <strain evidence="9">LF4-65</strain>
    </source>
</reference>
<dbReference type="RefSeq" id="WP_259661189.1">
    <property type="nucleotide sequence ID" value="NZ_JAHXRI010000007.1"/>
</dbReference>
<dbReference type="PROSITE" id="PS50850">
    <property type="entry name" value="MFS"/>
    <property type="match status" value="1"/>
</dbReference>
<keyword evidence="3" id="KW-1003">Cell membrane</keyword>
<feature type="transmembrane region" description="Helical" evidence="7">
    <location>
        <begin position="303"/>
        <end position="327"/>
    </location>
</feature>
<dbReference type="GO" id="GO:0016020">
    <property type="term" value="C:membrane"/>
    <property type="evidence" value="ECO:0007669"/>
    <property type="project" value="UniProtKB-SubCell"/>
</dbReference>
<feature type="transmembrane region" description="Helical" evidence="7">
    <location>
        <begin position="381"/>
        <end position="405"/>
    </location>
</feature>
<evidence type="ECO:0000256" key="1">
    <source>
        <dbReference type="ARBA" id="ARBA00004651"/>
    </source>
</evidence>
<keyword evidence="10" id="KW-1185">Reference proteome</keyword>
<dbReference type="Pfam" id="PF07690">
    <property type="entry name" value="MFS_1"/>
    <property type="match status" value="1"/>
</dbReference>
<evidence type="ECO:0000256" key="7">
    <source>
        <dbReference type="SAM" id="Phobius"/>
    </source>
</evidence>
<dbReference type="Proteomes" id="UP000739565">
    <property type="component" value="Unassembled WGS sequence"/>
</dbReference>
<feature type="transmembrane region" description="Helical" evidence="7">
    <location>
        <begin position="132"/>
        <end position="154"/>
    </location>
</feature>
<proteinExistence type="predicted"/>
<evidence type="ECO:0000256" key="6">
    <source>
        <dbReference type="ARBA" id="ARBA00023136"/>
    </source>
</evidence>
<dbReference type="InterPro" id="IPR020846">
    <property type="entry name" value="MFS_dom"/>
</dbReference>
<evidence type="ECO:0000256" key="4">
    <source>
        <dbReference type="ARBA" id="ARBA00022692"/>
    </source>
</evidence>
<dbReference type="PANTHER" id="PTHR42718:SF46">
    <property type="entry name" value="BLR6921 PROTEIN"/>
    <property type="match status" value="1"/>
</dbReference>
<feature type="transmembrane region" description="Helical" evidence="7">
    <location>
        <begin position="160"/>
        <end position="178"/>
    </location>
</feature>
<dbReference type="GO" id="GO:0022857">
    <property type="term" value="F:transmembrane transporter activity"/>
    <property type="evidence" value="ECO:0007669"/>
    <property type="project" value="InterPro"/>
</dbReference>
<feature type="transmembrane region" description="Helical" evidence="7">
    <location>
        <begin position="339"/>
        <end position="361"/>
    </location>
</feature>
<feature type="transmembrane region" description="Helical" evidence="7">
    <location>
        <begin position="73"/>
        <end position="94"/>
    </location>
</feature>
<dbReference type="InterPro" id="IPR011701">
    <property type="entry name" value="MFS"/>
</dbReference>
<dbReference type="PANTHER" id="PTHR42718">
    <property type="entry name" value="MAJOR FACILITATOR SUPERFAMILY MULTIDRUG TRANSPORTER MFSC"/>
    <property type="match status" value="1"/>
</dbReference>
<accession>A0A953T7K2</accession>
<dbReference type="CDD" id="cd17321">
    <property type="entry name" value="MFS_MMR_MDR_like"/>
    <property type="match status" value="1"/>
</dbReference>
<comment type="subcellular location">
    <subcellularLocation>
        <location evidence="1">Cell membrane</location>
        <topology evidence="1">Multi-pass membrane protein</topology>
    </subcellularLocation>
</comment>
<feature type="transmembrane region" description="Helical" evidence="7">
    <location>
        <begin position="213"/>
        <end position="237"/>
    </location>
</feature>
<keyword evidence="4 7" id="KW-0812">Transmembrane</keyword>
<comment type="caution">
    <text evidence="9">The sequence shown here is derived from an EMBL/GenBank/DDBJ whole genome shotgun (WGS) entry which is preliminary data.</text>
</comment>
<evidence type="ECO:0000256" key="3">
    <source>
        <dbReference type="ARBA" id="ARBA00022475"/>
    </source>
</evidence>
<feature type="transmembrane region" description="Helical" evidence="7">
    <location>
        <begin position="278"/>
        <end position="297"/>
    </location>
</feature>